<evidence type="ECO:0000256" key="1">
    <source>
        <dbReference type="ARBA" id="ARBA00007592"/>
    </source>
</evidence>
<keyword evidence="2" id="KW-0456">Lyase</keyword>
<reference evidence="3 4" key="1">
    <citation type="submission" date="2016-10" db="EMBL/GenBank/DDBJ databases">
        <authorList>
            <person name="de Groot N.N."/>
        </authorList>
    </citation>
    <scope>NUCLEOTIDE SEQUENCE [LARGE SCALE GENOMIC DNA]</scope>
    <source>
        <strain evidence="3 4">CGMCC 1.8925</strain>
    </source>
</reference>
<evidence type="ECO:0000313" key="4">
    <source>
        <dbReference type="Proteomes" id="UP000199502"/>
    </source>
</evidence>
<protein>
    <submittedName>
        <fullName evidence="3">4-hydroxy-tetrahydrodipicolinate synthase</fullName>
    </submittedName>
</protein>
<dbReference type="GO" id="GO:0005829">
    <property type="term" value="C:cytosol"/>
    <property type="evidence" value="ECO:0007669"/>
    <property type="project" value="TreeGrafter"/>
</dbReference>
<dbReference type="Gene3D" id="3.20.20.70">
    <property type="entry name" value="Aldolase class I"/>
    <property type="match status" value="1"/>
</dbReference>
<dbReference type="Proteomes" id="UP000199502">
    <property type="component" value="Unassembled WGS sequence"/>
</dbReference>
<gene>
    <name evidence="3" type="ORF">SAMN05660710_00236</name>
</gene>
<sequence length="236" mass="24591">MLETALEIVGGRVPVVVGIGALRTGDAIALARHAAGAGAAGLLLAPVSYTPLTEDEAFAHYAAVAEATALPLCIYNNPSTTRFTFSRQLLARIAALPQVEAVKMPLPASGTIAEEIAALRPTLPEGFVIGYSGDWGCSRALLDHADAWFSVAAGLWPDSTLTLSCAAQAGDAAGTASTEERFRPLWQLFQRHGSLRVAHACANLMGLTEAQPQRPILPLPDSEAPALRAAIAAMDA</sequence>
<dbReference type="InterPro" id="IPR013785">
    <property type="entry name" value="Aldolase_TIM"/>
</dbReference>
<dbReference type="EMBL" id="FMVT01000001">
    <property type="protein sequence ID" value="SCX92282.1"/>
    <property type="molecule type" value="Genomic_DNA"/>
</dbReference>
<accession>A0A1G5BQ22</accession>
<dbReference type="PANTHER" id="PTHR12128:SF66">
    <property type="entry name" value="4-HYDROXY-2-OXOGLUTARATE ALDOLASE, MITOCHONDRIAL"/>
    <property type="match status" value="1"/>
</dbReference>
<dbReference type="CDD" id="cd00408">
    <property type="entry name" value="DHDPS-like"/>
    <property type="match status" value="1"/>
</dbReference>
<dbReference type="STRING" id="336292.SAMN05660710_00236"/>
<dbReference type="SMART" id="SM01130">
    <property type="entry name" value="DHDPS"/>
    <property type="match status" value="1"/>
</dbReference>
<evidence type="ECO:0000313" key="3">
    <source>
        <dbReference type="EMBL" id="SCX92282.1"/>
    </source>
</evidence>
<dbReference type="GO" id="GO:0008840">
    <property type="term" value="F:4-hydroxy-tetrahydrodipicolinate synthase activity"/>
    <property type="evidence" value="ECO:0007669"/>
    <property type="project" value="TreeGrafter"/>
</dbReference>
<proteinExistence type="inferred from homology"/>
<organism evidence="3 4">
    <name type="scientific">Paracoccus tibetensis</name>
    <dbReference type="NCBI Taxonomy" id="336292"/>
    <lineage>
        <taxon>Bacteria</taxon>
        <taxon>Pseudomonadati</taxon>
        <taxon>Pseudomonadota</taxon>
        <taxon>Alphaproteobacteria</taxon>
        <taxon>Rhodobacterales</taxon>
        <taxon>Paracoccaceae</taxon>
        <taxon>Paracoccus</taxon>
    </lineage>
</organism>
<dbReference type="InterPro" id="IPR002220">
    <property type="entry name" value="DapA-like"/>
</dbReference>
<dbReference type="Pfam" id="PF00701">
    <property type="entry name" value="DHDPS"/>
    <property type="match status" value="1"/>
</dbReference>
<dbReference type="SUPFAM" id="SSF51569">
    <property type="entry name" value="Aldolase"/>
    <property type="match status" value="1"/>
</dbReference>
<dbReference type="PANTHER" id="PTHR12128">
    <property type="entry name" value="DIHYDRODIPICOLINATE SYNTHASE"/>
    <property type="match status" value="1"/>
</dbReference>
<keyword evidence="4" id="KW-1185">Reference proteome</keyword>
<dbReference type="AlphaFoldDB" id="A0A1G5BQ22"/>
<evidence type="ECO:0000256" key="2">
    <source>
        <dbReference type="ARBA" id="ARBA00023239"/>
    </source>
</evidence>
<comment type="similarity">
    <text evidence="1">Belongs to the DapA family.</text>
</comment>
<name>A0A1G5BQ22_9RHOB</name>